<evidence type="ECO:0000313" key="2">
    <source>
        <dbReference type="Proteomes" id="UP000179243"/>
    </source>
</evidence>
<dbReference type="Proteomes" id="UP000179243">
    <property type="component" value="Unassembled WGS sequence"/>
</dbReference>
<comment type="caution">
    <text evidence="1">The sequence shown here is derived from an EMBL/GenBank/DDBJ whole genome shotgun (WGS) entry which is preliminary data.</text>
</comment>
<accession>A0A1F7F5C7</accession>
<name>A0A1F7F5C7_UNCRA</name>
<evidence type="ECO:0008006" key="3">
    <source>
        <dbReference type="Google" id="ProtNLM"/>
    </source>
</evidence>
<reference evidence="1 2" key="1">
    <citation type="journal article" date="2016" name="Nat. Commun.">
        <title>Thousands of microbial genomes shed light on interconnected biogeochemical processes in an aquifer system.</title>
        <authorList>
            <person name="Anantharaman K."/>
            <person name="Brown C.T."/>
            <person name="Hug L.A."/>
            <person name="Sharon I."/>
            <person name="Castelle C.J."/>
            <person name="Probst A.J."/>
            <person name="Thomas B.C."/>
            <person name="Singh A."/>
            <person name="Wilkins M.J."/>
            <person name="Karaoz U."/>
            <person name="Brodie E.L."/>
            <person name="Williams K.H."/>
            <person name="Hubbard S.S."/>
            <person name="Banfield J.F."/>
        </authorList>
    </citation>
    <scope>NUCLEOTIDE SEQUENCE [LARGE SCALE GENOMIC DNA]</scope>
</reference>
<sequence>MVGIAVIVWGINLYKILHVVKEKDVISTETADSTAMVQSRADSLPKVSKFNEEGRDPFAPAVKKEIVSRPAANAAQKMPVVEVLKPPPWKIEGILMQDNGSVAILRQMGTDRTEMVRVSDTVGGMTILKIERDKVNVLYKKKPFTIQ</sequence>
<protein>
    <recommendedName>
        <fullName evidence="3">Type II secretion system protein GspC N-terminal domain-containing protein</fullName>
    </recommendedName>
</protein>
<organism evidence="1 2">
    <name type="scientific">Candidatus Raymondbacteria bacterium RIFOXYD12_FULL_49_13</name>
    <dbReference type="NCBI Taxonomy" id="1817890"/>
    <lineage>
        <taxon>Bacteria</taxon>
        <taxon>Raymondiibacteriota</taxon>
    </lineage>
</organism>
<dbReference type="EMBL" id="MFYX01000117">
    <property type="protein sequence ID" value="OGK01875.1"/>
    <property type="molecule type" value="Genomic_DNA"/>
</dbReference>
<evidence type="ECO:0000313" key="1">
    <source>
        <dbReference type="EMBL" id="OGK01875.1"/>
    </source>
</evidence>
<dbReference type="AlphaFoldDB" id="A0A1F7F5C7"/>
<gene>
    <name evidence="1" type="ORF">A2519_04785</name>
</gene>
<proteinExistence type="predicted"/>